<dbReference type="EMBL" id="LDQV01000024">
    <property type="protein sequence ID" value="KTR26406.1"/>
    <property type="molecule type" value="Genomic_DNA"/>
</dbReference>
<protein>
    <submittedName>
        <fullName evidence="1">Regulator</fullName>
    </submittedName>
</protein>
<sequence length="146" mass="16285">MIYTDKTIDLINAAEDLIRSLAQSETGQAYRCAKQAQQESTEAQAVIRDFHQVKEDYELVQRFGRYHPDYQTITKRVHEVKRRLDLQEEVAQFKKAEKQLETLLGQISLKLAGEVSPQIKVPTGNPFFDQGCAGGCSTGGSCSCSG</sequence>
<dbReference type="PANTHER" id="PTHR38448">
    <property type="entry name" value="REGULATORY PROTEIN YLBF-RELATED"/>
    <property type="match status" value="1"/>
</dbReference>
<proteinExistence type="predicted"/>
<dbReference type="Proteomes" id="UP000072605">
    <property type="component" value="Unassembled WGS sequence"/>
</dbReference>
<dbReference type="EMBL" id="LNQL01000001">
    <property type="protein sequence ID" value="KSU50543.1"/>
    <property type="molecule type" value="Genomic_DNA"/>
</dbReference>
<reference evidence="1 3" key="1">
    <citation type="journal article" date="2015" name="Int. J. Syst. Evol. Microbiol.">
        <title>Exiguobacterium enclense sp. nov., isolated from sediment.</title>
        <authorList>
            <person name="Dastager S.G."/>
            <person name="Mawlankar R."/>
            <person name="Sonalkar V.V."/>
            <person name="Thorat M.N."/>
            <person name="Mual P."/>
            <person name="Verma A."/>
            <person name="Krishnamurthi S."/>
            <person name="Tang S.K."/>
            <person name="Li W.J."/>
        </authorList>
    </citation>
    <scope>NUCLEOTIDE SEQUENCE [LARGE SCALE GENOMIC DNA]</scope>
    <source>
        <strain evidence="1 3">NIO-1109</strain>
    </source>
</reference>
<organism evidence="1 3">
    <name type="scientific">Exiguobacterium indicum</name>
    <dbReference type="NCBI Taxonomy" id="296995"/>
    <lineage>
        <taxon>Bacteria</taxon>
        <taxon>Bacillati</taxon>
        <taxon>Bacillota</taxon>
        <taxon>Bacilli</taxon>
        <taxon>Bacillales</taxon>
        <taxon>Bacillales Family XII. Incertae Sedis</taxon>
        <taxon>Exiguobacterium</taxon>
    </lineage>
</organism>
<evidence type="ECO:0000313" key="2">
    <source>
        <dbReference type="EMBL" id="KTR26406.1"/>
    </source>
</evidence>
<dbReference type="AlphaFoldDB" id="A0A0V8GK74"/>
<accession>A0A0V8GK74</accession>
<evidence type="ECO:0000313" key="3">
    <source>
        <dbReference type="Proteomes" id="UP000053797"/>
    </source>
</evidence>
<dbReference type="InterPro" id="IPR010368">
    <property type="entry name" value="Com_YlbF"/>
</dbReference>
<evidence type="ECO:0000313" key="4">
    <source>
        <dbReference type="Proteomes" id="UP000072605"/>
    </source>
</evidence>
<dbReference type="Pfam" id="PF06133">
    <property type="entry name" value="Com_YlbF"/>
    <property type="match status" value="1"/>
</dbReference>
<gene>
    <name evidence="1" type="ORF">AS033_03950</name>
    <name evidence="2" type="ORF">RSA11_10390</name>
</gene>
<dbReference type="SUPFAM" id="SSF158622">
    <property type="entry name" value="YheA/YmcA-like"/>
    <property type="match status" value="1"/>
</dbReference>
<dbReference type="InterPro" id="IPR052767">
    <property type="entry name" value="Bact_com_dev_regulator"/>
</dbReference>
<evidence type="ECO:0000313" key="1">
    <source>
        <dbReference type="EMBL" id="KSU50543.1"/>
    </source>
</evidence>
<name>A0A0V8GK74_9BACL</name>
<reference evidence="2 4" key="2">
    <citation type="journal article" date="2016" name="Front. Microbiol.">
        <title>Genomic Resource of Rice Seed Associated Bacteria.</title>
        <authorList>
            <person name="Midha S."/>
            <person name="Bansal K."/>
            <person name="Sharma S."/>
            <person name="Kumar N."/>
            <person name="Patil P.P."/>
            <person name="Chaudhry V."/>
            <person name="Patil P.B."/>
        </authorList>
    </citation>
    <scope>NUCLEOTIDE SEQUENCE [LARGE SCALE GENOMIC DNA]</scope>
    <source>
        <strain evidence="2 4">RSA11</strain>
    </source>
</reference>
<dbReference type="Proteomes" id="UP000053797">
    <property type="component" value="Unassembled WGS sequence"/>
</dbReference>
<comment type="caution">
    <text evidence="1">The sequence shown here is derived from an EMBL/GenBank/DDBJ whole genome shotgun (WGS) entry which is preliminary data.</text>
</comment>
<dbReference type="InterPro" id="IPR023378">
    <property type="entry name" value="YheA/YmcA-like_dom_sf"/>
</dbReference>
<dbReference type="Gene3D" id="1.20.1500.10">
    <property type="entry name" value="YheA/YmcA-like"/>
    <property type="match status" value="1"/>
</dbReference>
<dbReference type="OrthoDB" id="2157513at2"/>
<dbReference type="PANTHER" id="PTHR38448:SF2">
    <property type="entry name" value="REGULATORY PROTEIN YLBF"/>
    <property type="match status" value="1"/>
</dbReference>